<evidence type="ECO:0000313" key="1">
    <source>
        <dbReference type="EMBL" id="RRC98495.1"/>
    </source>
</evidence>
<name>A0A3P1SPB3_9GAMM</name>
<protein>
    <submittedName>
        <fullName evidence="1">Uncharacterized protein</fullName>
    </submittedName>
</protein>
<gene>
    <name evidence="1" type="ORF">EHS89_12800</name>
</gene>
<organism evidence="1 2">
    <name type="scientific">Amphritea balenae</name>
    <dbReference type="NCBI Taxonomy" id="452629"/>
    <lineage>
        <taxon>Bacteria</taxon>
        <taxon>Pseudomonadati</taxon>
        <taxon>Pseudomonadota</taxon>
        <taxon>Gammaproteobacteria</taxon>
        <taxon>Oceanospirillales</taxon>
        <taxon>Oceanospirillaceae</taxon>
        <taxon>Amphritea</taxon>
    </lineage>
</organism>
<dbReference type="AlphaFoldDB" id="A0A3P1SPB3"/>
<reference evidence="1 2" key="1">
    <citation type="submission" date="2018-11" db="EMBL/GenBank/DDBJ databases">
        <title>The draft genome sequence of Amphritea balenae JAMM 1525T.</title>
        <authorList>
            <person name="Fang Z."/>
            <person name="Zhang Y."/>
            <person name="Han X."/>
        </authorList>
    </citation>
    <scope>NUCLEOTIDE SEQUENCE [LARGE SCALE GENOMIC DNA]</scope>
    <source>
        <strain evidence="1 2">JAMM 1525</strain>
    </source>
</reference>
<proteinExistence type="predicted"/>
<sequence>MNTPTECPKWESCSAAVCPMNRTGKHLKGETVCLYAQEMVKPWAYFRFEECGIPWVYETLLPNLGWLLDQSPDIHKRMLKASTKRTRLVAKPF</sequence>
<accession>A0A3P1SPB3</accession>
<dbReference type="EMBL" id="RQXV01000007">
    <property type="protein sequence ID" value="RRC98495.1"/>
    <property type="molecule type" value="Genomic_DNA"/>
</dbReference>
<comment type="caution">
    <text evidence="1">The sequence shown here is derived from an EMBL/GenBank/DDBJ whole genome shotgun (WGS) entry which is preliminary data.</text>
</comment>
<keyword evidence="2" id="KW-1185">Reference proteome</keyword>
<evidence type="ECO:0000313" key="2">
    <source>
        <dbReference type="Proteomes" id="UP000267535"/>
    </source>
</evidence>
<dbReference type="RefSeq" id="WP_124926556.1">
    <property type="nucleotide sequence ID" value="NZ_BMOH01000002.1"/>
</dbReference>
<dbReference type="Proteomes" id="UP000267535">
    <property type="component" value="Unassembled WGS sequence"/>
</dbReference>